<dbReference type="AlphaFoldDB" id="A0A4Z2FSF7"/>
<accession>A0A4Z2FSF7</accession>
<dbReference type="Proteomes" id="UP000314294">
    <property type="component" value="Unassembled WGS sequence"/>
</dbReference>
<reference evidence="2 3" key="1">
    <citation type="submission" date="2019-03" db="EMBL/GenBank/DDBJ databases">
        <title>First draft genome of Liparis tanakae, snailfish: a comprehensive survey of snailfish specific genes.</title>
        <authorList>
            <person name="Kim W."/>
            <person name="Song I."/>
            <person name="Jeong J.-H."/>
            <person name="Kim D."/>
            <person name="Kim S."/>
            <person name="Ryu S."/>
            <person name="Song J.Y."/>
            <person name="Lee S.K."/>
        </authorList>
    </citation>
    <scope>NUCLEOTIDE SEQUENCE [LARGE SCALE GENOMIC DNA]</scope>
    <source>
        <tissue evidence="2">Muscle</tissue>
    </source>
</reference>
<gene>
    <name evidence="2" type="ORF">EYF80_045647</name>
</gene>
<feature type="region of interest" description="Disordered" evidence="1">
    <location>
        <begin position="52"/>
        <end position="99"/>
    </location>
</feature>
<keyword evidence="3" id="KW-1185">Reference proteome</keyword>
<organism evidence="2 3">
    <name type="scientific">Liparis tanakae</name>
    <name type="common">Tanaka's snailfish</name>
    <dbReference type="NCBI Taxonomy" id="230148"/>
    <lineage>
        <taxon>Eukaryota</taxon>
        <taxon>Metazoa</taxon>
        <taxon>Chordata</taxon>
        <taxon>Craniata</taxon>
        <taxon>Vertebrata</taxon>
        <taxon>Euteleostomi</taxon>
        <taxon>Actinopterygii</taxon>
        <taxon>Neopterygii</taxon>
        <taxon>Teleostei</taxon>
        <taxon>Neoteleostei</taxon>
        <taxon>Acanthomorphata</taxon>
        <taxon>Eupercaria</taxon>
        <taxon>Perciformes</taxon>
        <taxon>Cottioidei</taxon>
        <taxon>Cottales</taxon>
        <taxon>Liparidae</taxon>
        <taxon>Liparis</taxon>
    </lineage>
</organism>
<proteinExistence type="predicted"/>
<name>A0A4Z2FSF7_9TELE</name>
<sequence length="99" mass="10498">MPADRLKHPVSSRLVSSRAAMTHADLFVFIIKQTHAAGGIVGHFKQLLCQSGAEQGGRRGGLRGRRGDLRGRRGGLRGRPGGLRGRRGGLRGPGPTGRP</sequence>
<feature type="compositionally biased region" description="Gly residues" evidence="1">
    <location>
        <begin position="90"/>
        <end position="99"/>
    </location>
</feature>
<evidence type="ECO:0000256" key="1">
    <source>
        <dbReference type="SAM" id="MobiDB-lite"/>
    </source>
</evidence>
<dbReference type="EMBL" id="SRLO01000920">
    <property type="protein sequence ID" value="TNN44167.1"/>
    <property type="molecule type" value="Genomic_DNA"/>
</dbReference>
<evidence type="ECO:0000313" key="3">
    <source>
        <dbReference type="Proteomes" id="UP000314294"/>
    </source>
</evidence>
<evidence type="ECO:0000313" key="2">
    <source>
        <dbReference type="EMBL" id="TNN44167.1"/>
    </source>
</evidence>
<comment type="caution">
    <text evidence="2">The sequence shown here is derived from an EMBL/GenBank/DDBJ whole genome shotgun (WGS) entry which is preliminary data.</text>
</comment>
<protein>
    <submittedName>
        <fullName evidence="2">Uncharacterized protein</fullName>
    </submittedName>
</protein>